<dbReference type="AlphaFoldDB" id="A0A7W5B635"/>
<sequence>MSKREQQDGASGLPQAADTASTPLPPHGVARRRLGKAGLAATGVLLTINSTPGMACEICTTPSGSLSGGLQSYRGPKPVCAGRVPSYWTTHTWPSGTSSKKFSNIFSCNYANSKTYGTSTMMNMLKGQSYDYPQNYVGAYLTAAWLNVKAGLSTFLTEEMLKKIWSEFQSKGYYQPTAGVKWYSDKIAEYLRGTMY</sequence>
<dbReference type="Proteomes" id="UP000541535">
    <property type="component" value="Unassembled WGS sequence"/>
</dbReference>
<proteinExistence type="predicted"/>
<organism evidence="2 3">
    <name type="scientific">Pseudoduganella violacea</name>
    <dbReference type="NCBI Taxonomy" id="1715466"/>
    <lineage>
        <taxon>Bacteria</taxon>
        <taxon>Pseudomonadati</taxon>
        <taxon>Pseudomonadota</taxon>
        <taxon>Betaproteobacteria</taxon>
        <taxon>Burkholderiales</taxon>
        <taxon>Oxalobacteraceae</taxon>
        <taxon>Telluria group</taxon>
        <taxon>Pseudoduganella</taxon>
    </lineage>
</organism>
<keyword evidence="3" id="KW-1185">Reference proteome</keyword>
<protein>
    <submittedName>
        <fullName evidence="2">Uncharacterized protein</fullName>
    </submittedName>
</protein>
<gene>
    <name evidence="2" type="ORF">FHS03_000082</name>
</gene>
<feature type="region of interest" description="Disordered" evidence="1">
    <location>
        <begin position="1"/>
        <end position="30"/>
    </location>
</feature>
<evidence type="ECO:0000256" key="1">
    <source>
        <dbReference type="SAM" id="MobiDB-lite"/>
    </source>
</evidence>
<name>A0A7W5B635_9BURK</name>
<dbReference type="EMBL" id="JACHXD010000001">
    <property type="protein sequence ID" value="MBB3117063.1"/>
    <property type="molecule type" value="Genomic_DNA"/>
</dbReference>
<dbReference type="RefSeq" id="WP_183439070.1">
    <property type="nucleotide sequence ID" value="NZ_JACHXD010000001.1"/>
</dbReference>
<reference evidence="2 3" key="1">
    <citation type="submission" date="2020-08" db="EMBL/GenBank/DDBJ databases">
        <title>Genomic Encyclopedia of Type Strains, Phase III (KMG-III): the genomes of soil and plant-associated and newly described type strains.</title>
        <authorList>
            <person name="Whitman W."/>
        </authorList>
    </citation>
    <scope>NUCLEOTIDE SEQUENCE [LARGE SCALE GENOMIC DNA]</scope>
    <source>
        <strain evidence="2 3">CECT 8897</strain>
    </source>
</reference>
<evidence type="ECO:0000313" key="3">
    <source>
        <dbReference type="Proteomes" id="UP000541535"/>
    </source>
</evidence>
<comment type="caution">
    <text evidence="2">The sequence shown here is derived from an EMBL/GenBank/DDBJ whole genome shotgun (WGS) entry which is preliminary data.</text>
</comment>
<evidence type="ECO:0000313" key="2">
    <source>
        <dbReference type="EMBL" id="MBB3117063.1"/>
    </source>
</evidence>
<accession>A0A7W5B635</accession>